<name>A0ABX8HRR3_9PSED</name>
<evidence type="ECO:0000313" key="2">
    <source>
        <dbReference type="EMBL" id="QWU82743.1"/>
    </source>
</evidence>
<keyword evidence="1" id="KW-0472">Membrane</keyword>
<keyword evidence="3" id="KW-1185">Reference proteome</keyword>
<proteinExistence type="predicted"/>
<feature type="transmembrane region" description="Helical" evidence="1">
    <location>
        <begin position="165"/>
        <end position="182"/>
    </location>
</feature>
<evidence type="ECO:0000256" key="1">
    <source>
        <dbReference type="SAM" id="Phobius"/>
    </source>
</evidence>
<sequence>MSVLKGTLPFYIAVGLLQAIIMVVAWESDKTPVFVAALVFGVNLQLLGSNFRQRGAWALAGLLALILAMVTEWALQRALRFSDENWIVCSVIVGYICSAFIQSWPSGNRLHLPYRTLFQHAWNDGLIVLLALLLAGLFWSLLQLCASLFHMIGIEVFKEVIKTRNFNIVSLCMVFSLGIRIGRQNDKVIGMLRGILLSLCRFLAPLAAFIVVLFTLALPFTGLESIWETGRATTILLCLVAANVFLANGVFQDGSQQHASPQWFKWLINASLLLLPVLAALACYSIWLRVEQYGLSPSRVIALLLVVIAALYSLAAFMAVLRSGPVWLGNLRFTNPCLALLACVMTVTIHTPWWNPEELSARNQLQRLMDGTTPPALFDADHLRNGLGKPGHRAFDRLMADLDHLPQSIDANAREVLKSRMHDALEASTNRYRVIPVPDQSLLWIGERVDGHEQFTNPRLGSDNCNRVQCIMWGVDLDSDGQNEVVRLIASDVWMTFFRRDADGRWKAAGRMYGPFHKGKDLADLIRAGKARLVEPRYRTLDIDGRLYTPVDNR</sequence>
<dbReference type="EMBL" id="CP076668">
    <property type="protein sequence ID" value="QWU82743.1"/>
    <property type="molecule type" value="Genomic_DNA"/>
</dbReference>
<feature type="transmembrane region" description="Helical" evidence="1">
    <location>
        <begin position="57"/>
        <end position="75"/>
    </location>
</feature>
<feature type="transmembrane region" description="Helical" evidence="1">
    <location>
        <begin position="263"/>
        <end position="288"/>
    </location>
</feature>
<keyword evidence="1" id="KW-0812">Transmembrane</keyword>
<feature type="transmembrane region" description="Helical" evidence="1">
    <location>
        <begin position="87"/>
        <end position="105"/>
    </location>
</feature>
<reference evidence="3" key="1">
    <citation type="submission" date="2021-06" db="EMBL/GenBank/DDBJ databases">
        <title>Identification of Pseudomonas cichorii causing bacterial leaf black spot of flue-cured tobacco, a new disease in China.</title>
        <authorList>
            <person name="Lu C.-H."/>
        </authorList>
    </citation>
    <scope>NUCLEOTIDE SEQUENCE [LARGE SCALE GENOMIC DNA]</scope>
    <source>
        <strain evidence="3">LJ2</strain>
    </source>
</reference>
<feature type="transmembrane region" description="Helical" evidence="1">
    <location>
        <begin position="202"/>
        <end position="220"/>
    </location>
</feature>
<dbReference type="InterPro" id="IPR025291">
    <property type="entry name" value="DUF4153"/>
</dbReference>
<feature type="transmembrane region" description="Helical" evidence="1">
    <location>
        <begin position="232"/>
        <end position="251"/>
    </location>
</feature>
<evidence type="ECO:0000313" key="3">
    <source>
        <dbReference type="Proteomes" id="UP000683401"/>
    </source>
</evidence>
<accession>A0ABX8HRR3</accession>
<gene>
    <name evidence="2" type="ORF">KQP88_22555</name>
</gene>
<feature type="transmembrane region" description="Helical" evidence="1">
    <location>
        <begin position="300"/>
        <end position="321"/>
    </location>
</feature>
<dbReference type="Pfam" id="PF13687">
    <property type="entry name" value="DUF4153"/>
    <property type="match status" value="1"/>
</dbReference>
<organism evidence="2 3">
    <name type="scientific">Pseudomonas lijiangensis</name>
    <dbReference type="NCBI Taxonomy" id="2995658"/>
    <lineage>
        <taxon>Bacteria</taxon>
        <taxon>Pseudomonadati</taxon>
        <taxon>Pseudomonadota</taxon>
        <taxon>Gammaproteobacteria</taxon>
        <taxon>Pseudomonadales</taxon>
        <taxon>Pseudomonadaceae</taxon>
        <taxon>Pseudomonas</taxon>
    </lineage>
</organism>
<keyword evidence="1" id="KW-1133">Transmembrane helix</keyword>
<feature type="transmembrane region" description="Helical" evidence="1">
    <location>
        <begin position="6"/>
        <end position="26"/>
    </location>
</feature>
<feature type="transmembrane region" description="Helical" evidence="1">
    <location>
        <begin position="125"/>
        <end position="153"/>
    </location>
</feature>
<dbReference type="RefSeq" id="WP_216704217.1">
    <property type="nucleotide sequence ID" value="NZ_CP076668.1"/>
</dbReference>
<protein>
    <submittedName>
        <fullName evidence="2">DUF4153 domain-containing protein</fullName>
    </submittedName>
</protein>
<dbReference type="Proteomes" id="UP000683401">
    <property type="component" value="Chromosome"/>
</dbReference>